<evidence type="ECO:0000259" key="1">
    <source>
        <dbReference type="Pfam" id="PF12146"/>
    </source>
</evidence>
<evidence type="ECO:0000313" key="2">
    <source>
        <dbReference type="EMBL" id="WDE01072.1"/>
    </source>
</evidence>
<protein>
    <submittedName>
        <fullName evidence="2">Alpha/beta fold hydrolase</fullName>
    </submittedName>
</protein>
<dbReference type="InterPro" id="IPR017208">
    <property type="entry name" value="UCP037442_abhydr"/>
</dbReference>
<dbReference type="InterPro" id="IPR022742">
    <property type="entry name" value="Hydrolase_4"/>
</dbReference>
<dbReference type="InterPro" id="IPR029058">
    <property type="entry name" value="AB_hydrolase_fold"/>
</dbReference>
<keyword evidence="3" id="KW-1185">Reference proteome</keyword>
<sequence length="303" mass="34829">MTIKFNVKCKDGRVLSATKYLPATASNNRFIIINSALGVKQDFYQALAQYLAEHGCTVITWDPRGIGGSQSENVKTDPAKLRDWGSLDLDALLHHVTANHWARWQDITLIGHSAGGHLVGLCRSLDKIRQIILISSGTCSWKLYPLSQWPKMWLSWYLLLPALVKIRGYIPGKTGIGHDLPKGVALDWRNWSTSKEYLFSDRTLEQTYYHEYQGNIHAVGFSDDIGFSPKKTIEDLMARFPRASKQLQIFHPSEFRQKRIGHFGFFKRDRHHLWQQIILDQLPKADAKDEITPDRRNLQEYRA</sequence>
<name>A0AAE9YV06_9GAMM</name>
<reference evidence="2 3" key="2">
    <citation type="journal article" date="2022" name="Mar. Drugs">
        <title>Bioassay-Guided Fractionation Leads to the Detection of Cholic Acid Generated by the Rare Thalassomonas sp.</title>
        <authorList>
            <person name="Pheiffer F."/>
            <person name="Schneider Y.K."/>
            <person name="Hansen E.H."/>
            <person name="Andersen J.H."/>
            <person name="Isaksson J."/>
            <person name="Busche T."/>
            <person name="R C."/>
            <person name="Kalinowski J."/>
            <person name="Zyl L.V."/>
            <person name="Trindade M."/>
        </authorList>
    </citation>
    <scope>NUCLEOTIDE SEQUENCE [LARGE SCALE GENOMIC DNA]</scope>
    <source>
        <strain evidence="2 3">A5K-106</strain>
    </source>
</reference>
<reference evidence="2 3" key="1">
    <citation type="journal article" date="2015" name="Genome Announc.">
        <title>Draft Genome Sequences of Marine Isolates of Thalassomonas viridans and Thalassomonas actiniarum.</title>
        <authorList>
            <person name="Olonade I."/>
            <person name="van Zyl L.J."/>
            <person name="Trindade M."/>
        </authorList>
    </citation>
    <scope>NUCLEOTIDE SEQUENCE [LARGE SCALE GENOMIC DNA]</scope>
    <source>
        <strain evidence="2 3">A5K-106</strain>
    </source>
</reference>
<feature type="domain" description="Serine aminopeptidase S33" evidence="1">
    <location>
        <begin position="31"/>
        <end position="157"/>
    </location>
</feature>
<organism evidence="2 3">
    <name type="scientific">Thalassomonas actiniarum</name>
    <dbReference type="NCBI Taxonomy" id="485447"/>
    <lineage>
        <taxon>Bacteria</taxon>
        <taxon>Pseudomonadati</taxon>
        <taxon>Pseudomonadota</taxon>
        <taxon>Gammaproteobacteria</taxon>
        <taxon>Alteromonadales</taxon>
        <taxon>Colwelliaceae</taxon>
        <taxon>Thalassomonas</taxon>
    </lineage>
</organism>
<dbReference type="Proteomes" id="UP000032568">
    <property type="component" value="Chromosome"/>
</dbReference>
<dbReference type="AlphaFoldDB" id="A0AAE9YV06"/>
<gene>
    <name evidence="2" type="ORF">SG35_010805</name>
</gene>
<accession>A0AAE9YV06</accession>
<dbReference type="KEGG" id="tact:SG35_010805"/>
<dbReference type="GO" id="GO:0016787">
    <property type="term" value="F:hydrolase activity"/>
    <property type="evidence" value="ECO:0007669"/>
    <property type="project" value="UniProtKB-KW"/>
</dbReference>
<dbReference type="EMBL" id="CP059735">
    <property type="protein sequence ID" value="WDE01072.1"/>
    <property type="molecule type" value="Genomic_DNA"/>
</dbReference>
<evidence type="ECO:0000313" key="3">
    <source>
        <dbReference type="Proteomes" id="UP000032568"/>
    </source>
</evidence>
<keyword evidence="2" id="KW-0378">Hydrolase</keyword>
<dbReference type="RefSeq" id="WP_044833496.1">
    <property type="nucleotide sequence ID" value="NZ_CP059735.1"/>
</dbReference>
<dbReference type="PIRSF" id="PIRSF037442">
    <property type="entry name" value="UCP037442_abhydr"/>
    <property type="match status" value="1"/>
</dbReference>
<dbReference type="Gene3D" id="3.40.50.1820">
    <property type="entry name" value="alpha/beta hydrolase"/>
    <property type="match status" value="1"/>
</dbReference>
<dbReference type="Pfam" id="PF12146">
    <property type="entry name" value="Hydrolase_4"/>
    <property type="match status" value="1"/>
</dbReference>
<proteinExistence type="predicted"/>
<dbReference type="SUPFAM" id="SSF53474">
    <property type="entry name" value="alpha/beta-Hydrolases"/>
    <property type="match status" value="1"/>
</dbReference>